<dbReference type="Proteomes" id="UP001152607">
    <property type="component" value="Unassembled WGS sequence"/>
</dbReference>
<accession>A0A9W4UQ50</accession>
<organism evidence="1 2">
    <name type="scientific">Periconia digitata</name>
    <dbReference type="NCBI Taxonomy" id="1303443"/>
    <lineage>
        <taxon>Eukaryota</taxon>
        <taxon>Fungi</taxon>
        <taxon>Dikarya</taxon>
        <taxon>Ascomycota</taxon>
        <taxon>Pezizomycotina</taxon>
        <taxon>Dothideomycetes</taxon>
        <taxon>Pleosporomycetidae</taxon>
        <taxon>Pleosporales</taxon>
        <taxon>Massarineae</taxon>
        <taxon>Periconiaceae</taxon>
        <taxon>Periconia</taxon>
    </lineage>
</organism>
<dbReference type="EMBL" id="CAOQHR010000008">
    <property type="protein sequence ID" value="CAI6339087.1"/>
    <property type="molecule type" value="Genomic_DNA"/>
</dbReference>
<proteinExistence type="predicted"/>
<keyword evidence="2" id="KW-1185">Reference proteome</keyword>
<protein>
    <submittedName>
        <fullName evidence="1">Uncharacterized protein</fullName>
    </submittedName>
</protein>
<dbReference type="AlphaFoldDB" id="A0A9W4UQ50"/>
<evidence type="ECO:0000313" key="2">
    <source>
        <dbReference type="Proteomes" id="UP001152607"/>
    </source>
</evidence>
<comment type="caution">
    <text evidence="1">The sequence shown here is derived from an EMBL/GenBank/DDBJ whole genome shotgun (WGS) entry which is preliminary data.</text>
</comment>
<reference evidence="1" key="1">
    <citation type="submission" date="2023-01" db="EMBL/GenBank/DDBJ databases">
        <authorList>
            <person name="Van Ghelder C."/>
            <person name="Rancurel C."/>
        </authorList>
    </citation>
    <scope>NUCLEOTIDE SEQUENCE</scope>
    <source>
        <strain evidence="1">CNCM I-4278</strain>
    </source>
</reference>
<name>A0A9W4UQ50_9PLEO</name>
<evidence type="ECO:0000313" key="1">
    <source>
        <dbReference type="EMBL" id="CAI6339087.1"/>
    </source>
</evidence>
<gene>
    <name evidence="1" type="ORF">PDIGIT_LOCUS12227</name>
</gene>
<sequence length="88" mass="9689">MGNPIFWNRPDLPVASRSREGEGKYNNHISVHPISGSPCLGAICFTTQANLTHTHPTRCNLHHALITFQSTASIPITNREPCSCILTH</sequence>